<evidence type="ECO:0000313" key="2">
    <source>
        <dbReference type="EMBL" id="TVU31290.1"/>
    </source>
</evidence>
<dbReference type="EMBL" id="RWGY01000011">
    <property type="protein sequence ID" value="TVU31290.1"/>
    <property type="molecule type" value="Genomic_DNA"/>
</dbReference>
<reference evidence="2 3" key="1">
    <citation type="journal article" date="2019" name="Sci. Rep.">
        <title>A high-quality genome of Eragrostis curvula grass provides insights into Poaceae evolution and supports new strategies to enhance forage quality.</title>
        <authorList>
            <person name="Carballo J."/>
            <person name="Santos B.A.C.M."/>
            <person name="Zappacosta D."/>
            <person name="Garbus I."/>
            <person name="Selva J.P."/>
            <person name="Gallo C.A."/>
            <person name="Diaz A."/>
            <person name="Albertini E."/>
            <person name="Caccamo M."/>
            <person name="Echenique V."/>
        </authorList>
    </citation>
    <scope>NUCLEOTIDE SEQUENCE [LARGE SCALE GENOMIC DNA]</scope>
    <source>
        <strain evidence="3">cv. Victoria</strain>
        <tissue evidence="2">Leaf</tissue>
    </source>
</reference>
<feature type="region of interest" description="Disordered" evidence="1">
    <location>
        <begin position="1"/>
        <end position="86"/>
    </location>
</feature>
<feature type="compositionally biased region" description="Basic residues" evidence="1">
    <location>
        <begin position="1"/>
        <end position="11"/>
    </location>
</feature>
<proteinExistence type="predicted"/>
<evidence type="ECO:0000256" key="1">
    <source>
        <dbReference type="SAM" id="MobiDB-lite"/>
    </source>
</evidence>
<sequence length="393" mass="45022">MEGRGKRHGQKRTVNPFSSRGEASKRGRGKGKAPTDDRDPPTLYRNMFPRMHSPLASQEREMEAIDPTIPHVGTSQSRRRRRPSSSSFIARALKAIYHKCTKNAIEIREAREEARARWENFYRNIRNLCKANKVPYAAPPPYPDLPSDGDEDEDIFNFSKKPTRQVEESDEDTEVEGEGEAKEEESEEEEATVGSEDDERLEVARELSIRVVKHREVCITHSRATRYRDKGPSISFIYLTCSSCCERNWSVFEQVHTKKRNRQLHDRMRDLVFVKFNSKLRSKKQIKDKDPFEKEIDDVVGDDRQRVHHFAALSIEPDEQCPPAGAPHVGSRSQAVVQAKTKRHVHPRKKKLRSLLSLVREEHAPSSSDSEDGDCDILMHSSENSPSASDSHE</sequence>
<dbReference type="OrthoDB" id="1702089at2759"/>
<feature type="compositionally biased region" description="Acidic residues" evidence="1">
    <location>
        <begin position="168"/>
        <end position="200"/>
    </location>
</feature>
<protein>
    <recommendedName>
        <fullName evidence="4">HAT C-terminal dimerisation domain-containing protein</fullName>
    </recommendedName>
</protein>
<dbReference type="Gramene" id="TVU31290">
    <property type="protein sequence ID" value="TVU31290"/>
    <property type="gene ID" value="EJB05_22971"/>
</dbReference>
<feature type="region of interest" description="Disordered" evidence="1">
    <location>
        <begin position="316"/>
        <end position="393"/>
    </location>
</feature>
<keyword evidence="3" id="KW-1185">Reference proteome</keyword>
<accession>A0A5J9V8T6</accession>
<name>A0A5J9V8T6_9POAL</name>
<feature type="region of interest" description="Disordered" evidence="1">
    <location>
        <begin position="133"/>
        <end position="200"/>
    </location>
</feature>
<evidence type="ECO:0008006" key="4">
    <source>
        <dbReference type="Google" id="ProtNLM"/>
    </source>
</evidence>
<feature type="non-terminal residue" evidence="2">
    <location>
        <position position="1"/>
    </location>
</feature>
<organism evidence="2 3">
    <name type="scientific">Eragrostis curvula</name>
    <name type="common">weeping love grass</name>
    <dbReference type="NCBI Taxonomy" id="38414"/>
    <lineage>
        <taxon>Eukaryota</taxon>
        <taxon>Viridiplantae</taxon>
        <taxon>Streptophyta</taxon>
        <taxon>Embryophyta</taxon>
        <taxon>Tracheophyta</taxon>
        <taxon>Spermatophyta</taxon>
        <taxon>Magnoliopsida</taxon>
        <taxon>Liliopsida</taxon>
        <taxon>Poales</taxon>
        <taxon>Poaceae</taxon>
        <taxon>PACMAD clade</taxon>
        <taxon>Chloridoideae</taxon>
        <taxon>Eragrostideae</taxon>
        <taxon>Eragrostidinae</taxon>
        <taxon>Eragrostis</taxon>
    </lineage>
</organism>
<feature type="compositionally biased region" description="Basic residues" evidence="1">
    <location>
        <begin position="340"/>
        <end position="353"/>
    </location>
</feature>
<feature type="compositionally biased region" description="Polar residues" evidence="1">
    <location>
        <begin position="381"/>
        <end position="393"/>
    </location>
</feature>
<dbReference type="AlphaFoldDB" id="A0A5J9V8T6"/>
<dbReference type="Proteomes" id="UP000324897">
    <property type="component" value="Chromosome 1"/>
</dbReference>
<evidence type="ECO:0000313" key="3">
    <source>
        <dbReference type="Proteomes" id="UP000324897"/>
    </source>
</evidence>
<gene>
    <name evidence="2" type="ORF">EJB05_22971</name>
</gene>
<comment type="caution">
    <text evidence="2">The sequence shown here is derived from an EMBL/GenBank/DDBJ whole genome shotgun (WGS) entry which is preliminary data.</text>
</comment>